<reference evidence="2 3" key="1">
    <citation type="submission" date="2017-07" db="EMBL/GenBank/DDBJ databases">
        <title>A draft genome sequence of Komagataeibacter swingsii LMG 22125.</title>
        <authorList>
            <person name="Skraban J."/>
            <person name="Cleenwerck I."/>
            <person name="Vandamme P."/>
            <person name="Trcek J."/>
        </authorList>
    </citation>
    <scope>NUCLEOTIDE SEQUENCE [LARGE SCALE GENOMIC DNA]</scope>
    <source>
        <strain evidence="2 3">LMG 22125</strain>
    </source>
</reference>
<evidence type="ECO:0000313" key="3">
    <source>
        <dbReference type="Proteomes" id="UP000247371"/>
    </source>
</evidence>
<accession>A0A2V4RMS3</accession>
<protein>
    <submittedName>
        <fullName evidence="2">Uncharacterized protein</fullName>
    </submittedName>
</protein>
<evidence type="ECO:0000313" key="2">
    <source>
        <dbReference type="EMBL" id="PYD68862.1"/>
    </source>
</evidence>
<sequence>MGKGQSARNRAGPAPTPRAGPARPAMPPGPAGLFPPSCSLSPPGRRAAGAVVMPAGMVVSFMDQASGMSPFNGSFATCMFFQPPPG</sequence>
<feature type="compositionally biased region" description="Pro residues" evidence="1">
    <location>
        <begin position="14"/>
        <end position="30"/>
    </location>
</feature>
<feature type="region of interest" description="Disordered" evidence="1">
    <location>
        <begin position="1"/>
        <end position="46"/>
    </location>
</feature>
<comment type="caution">
    <text evidence="2">The sequence shown here is derived from an EMBL/GenBank/DDBJ whole genome shotgun (WGS) entry which is preliminary data.</text>
</comment>
<dbReference type="Proteomes" id="UP000247371">
    <property type="component" value="Unassembled WGS sequence"/>
</dbReference>
<dbReference type="EMBL" id="NKUB01000019">
    <property type="protein sequence ID" value="PYD68862.1"/>
    <property type="molecule type" value="Genomic_DNA"/>
</dbReference>
<evidence type="ECO:0000256" key="1">
    <source>
        <dbReference type="SAM" id="MobiDB-lite"/>
    </source>
</evidence>
<organism evidence="2 3">
    <name type="scientific">Komagataeibacter swingsii</name>
    <dbReference type="NCBI Taxonomy" id="215220"/>
    <lineage>
        <taxon>Bacteria</taxon>
        <taxon>Pseudomonadati</taxon>
        <taxon>Pseudomonadota</taxon>
        <taxon>Alphaproteobacteria</taxon>
        <taxon>Acetobacterales</taxon>
        <taxon>Acetobacteraceae</taxon>
        <taxon>Komagataeibacter</taxon>
    </lineage>
</organism>
<dbReference type="AlphaFoldDB" id="A0A2V4RMS3"/>
<keyword evidence="3" id="KW-1185">Reference proteome</keyword>
<gene>
    <name evidence="2" type="ORF">CFR76_12730</name>
</gene>
<proteinExistence type="predicted"/>
<name>A0A2V4RMS3_9PROT</name>